<protein>
    <submittedName>
        <fullName evidence="8">ABC transporter permease</fullName>
    </submittedName>
</protein>
<name>A0A7Y4LFJ2_9CORY</name>
<keyword evidence="9" id="KW-1185">Reference proteome</keyword>
<feature type="transmembrane region" description="Helical" evidence="7">
    <location>
        <begin position="236"/>
        <end position="263"/>
    </location>
</feature>
<dbReference type="KEGG" id="csil:CBE74_08900"/>
<dbReference type="GO" id="GO:0071916">
    <property type="term" value="F:dipeptide transmembrane transporter activity"/>
    <property type="evidence" value="ECO:0007669"/>
    <property type="project" value="TreeGrafter"/>
</dbReference>
<evidence type="ECO:0000256" key="5">
    <source>
        <dbReference type="ARBA" id="ARBA00022989"/>
    </source>
</evidence>
<dbReference type="InterPro" id="IPR045621">
    <property type="entry name" value="BPD_transp_1_N"/>
</dbReference>
<sequence>MIAARLARGAAKYALTLFIASVVIFVALRIVPGNPAEVALGVTATPEAVAKLSATMGIDKPLWEQYVSWIGGLLRGEFGTSLTSSTDISPIVADQLQVSLILAVLSMLFALMLAVPLGLWAARRSEHIDGILISALSQVGIAVPSFLAAILFISFFAVRLRWLPTNGWSVPNEDFSGFLARLVLPVVSLGIVQAAIMTRYVRAAVMDVMREDFMRTARAIGLSSWQALRSHGLRNAALPVLTVTGLQLTSLLVGAVVIERVFVIPGLGSLLLTAVTNRDLPTVQTIVMILVVLAIVVNAIVDMAYVVVDPRTRREA</sequence>
<keyword evidence="2 7" id="KW-0813">Transport</keyword>
<evidence type="ECO:0000256" key="3">
    <source>
        <dbReference type="ARBA" id="ARBA00022475"/>
    </source>
</evidence>
<gene>
    <name evidence="8" type="ORF">CBE74_08900</name>
</gene>
<evidence type="ECO:0000256" key="1">
    <source>
        <dbReference type="ARBA" id="ARBA00004651"/>
    </source>
</evidence>
<dbReference type="SUPFAM" id="SSF161098">
    <property type="entry name" value="MetI-like"/>
    <property type="match status" value="1"/>
</dbReference>
<dbReference type="GO" id="GO:0005886">
    <property type="term" value="C:plasma membrane"/>
    <property type="evidence" value="ECO:0007669"/>
    <property type="project" value="UniProtKB-SubCell"/>
</dbReference>
<dbReference type="GeneID" id="75008358"/>
<dbReference type="Pfam" id="PF19300">
    <property type="entry name" value="BPD_transp_1_N"/>
    <property type="match status" value="1"/>
</dbReference>
<keyword evidence="3" id="KW-1003">Cell membrane</keyword>
<reference evidence="8 9" key="1">
    <citation type="journal article" date="2014" name="BMC Vet. Res.">
        <title>First report of Corynebacterium pseudotuberculosis from caseous lymphadenitis lesions in Black Alentejano pig (Sus scrofa domesticus).</title>
        <authorList>
            <person name="Oliveira M."/>
            <person name="Barroco C."/>
            <person name="Mottola C."/>
            <person name="Santos R."/>
            <person name="Lemsaddek A."/>
            <person name="Tavares L."/>
            <person name="Semedo-Lemsaddek T."/>
        </authorList>
    </citation>
    <scope>NUCLEOTIDE SEQUENCE [LARGE SCALE GENOMIC DNA]</scope>
    <source>
        <strain evidence="8 9">PO100/5</strain>
    </source>
</reference>
<reference evidence="8 9" key="2">
    <citation type="journal article" date="2020" name="Antonie Van Leeuwenhoek">
        <title>Phylogenomic characterisation of a novel corynebacterial species pathogenic to animals.</title>
        <authorList>
            <person name="Moller J."/>
            <person name="Musella L."/>
            <person name="Melnikov V."/>
            <person name="Geissdorfer W."/>
            <person name="Burkovski A."/>
            <person name="Sangal V."/>
        </authorList>
    </citation>
    <scope>NUCLEOTIDE SEQUENCE [LARGE SCALE GENOMIC DNA]</scope>
    <source>
        <strain evidence="8 9">PO100/5</strain>
    </source>
</reference>
<feature type="transmembrane region" description="Helical" evidence="7">
    <location>
        <begin position="283"/>
        <end position="308"/>
    </location>
</feature>
<dbReference type="PROSITE" id="PS50928">
    <property type="entry name" value="ABC_TM1"/>
    <property type="match status" value="1"/>
</dbReference>
<dbReference type="Pfam" id="PF00528">
    <property type="entry name" value="BPD_transp_1"/>
    <property type="match status" value="1"/>
</dbReference>
<proteinExistence type="inferred from homology"/>
<dbReference type="PANTHER" id="PTHR43163:SF6">
    <property type="entry name" value="DIPEPTIDE TRANSPORT SYSTEM PERMEASE PROTEIN DPPB-RELATED"/>
    <property type="match status" value="1"/>
</dbReference>
<evidence type="ECO:0000256" key="4">
    <source>
        <dbReference type="ARBA" id="ARBA00022692"/>
    </source>
</evidence>
<evidence type="ECO:0000313" key="8">
    <source>
        <dbReference type="EMBL" id="ARU46572.1"/>
    </source>
</evidence>
<feature type="transmembrane region" description="Helical" evidence="7">
    <location>
        <begin position="98"/>
        <end position="119"/>
    </location>
</feature>
<comment type="similarity">
    <text evidence="7">Belongs to the binding-protein-dependent transport system permease family.</text>
</comment>
<feature type="transmembrane region" description="Helical" evidence="7">
    <location>
        <begin position="178"/>
        <end position="201"/>
    </location>
</feature>
<dbReference type="Proteomes" id="UP000195652">
    <property type="component" value="Chromosome"/>
</dbReference>
<keyword evidence="5 7" id="KW-1133">Transmembrane helix</keyword>
<feature type="transmembrane region" description="Helical" evidence="7">
    <location>
        <begin position="131"/>
        <end position="158"/>
    </location>
</feature>
<evidence type="ECO:0000313" key="9">
    <source>
        <dbReference type="Proteomes" id="UP000195652"/>
    </source>
</evidence>
<reference evidence="8 9" key="3">
    <citation type="journal article" date="2020" name="Int. J. Syst. Evol. Microbiol.">
        <title>Corynebacterium silvaticum sp. nov., a unique group of NTTB corynebacteria in wild boar and roe deer.</title>
        <authorList>
            <person name="Dangel A."/>
            <person name="Berger A."/>
            <person name="Rau J."/>
            <person name="Eisenberg T."/>
            <person name="Kampfer P."/>
            <person name="Margos G."/>
            <person name="Contzen M."/>
            <person name="Busse H.J."/>
            <person name="Konrad R."/>
            <person name="Peters M."/>
            <person name="Sting R."/>
            <person name="Sing A."/>
        </authorList>
    </citation>
    <scope>NUCLEOTIDE SEQUENCE [LARGE SCALE GENOMIC DNA]</scope>
    <source>
        <strain evidence="8 9">PO100/5</strain>
    </source>
</reference>
<comment type="subcellular location">
    <subcellularLocation>
        <location evidence="1 7">Cell membrane</location>
        <topology evidence="1 7">Multi-pass membrane protein</topology>
    </subcellularLocation>
</comment>
<dbReference type="EMBL" id="CP021417">
    <property type="protein sequence ID" value="ARU46572.1"/>
    <property type="molecule type" value="Genomic_DNA"/>
</dbReference>
<dbReference type="PANTHER" id="PTHR43163">
    <property type="entry name" value="DIPEPTIDE TRANSPORT SYSTEM PERMEASE PROTEIN DPPB-RELATED"/>
    <property type="match status" value="1"/>
</dbReference>
<dbReference type="AlphaFoldDB" id="A0A7Y4LFJ2"/>
<evidence type="ECO:0000256" key="7">
    <source>
        <dbReference type="RuleBase" id="RU363032"/>
    </source>
</evidence>
<keyword evidence="4 7" id="KW-0812">Transmembrane</keyword>
<keyword evidence="6 7" id="KW-0472">Membrane</keyword>
<dbReference type="InterPro" id="IPR035906">
    <property type="entry name" value="MetI-like_sf"/>
</dbReference>
<organism evidence="8 9">
    <name type="scientific">Corynebacterium silvaticum</name>
    <dbReference type="NCBI Taxonomy" id="2320431"/>
    <lineage>
        <taxon>Bacteria</taxon>
        <taxon>Bacillati</taxon>
        <taxon>Actinomycetota</taxon>
        <taxon>Actinomycetes</taxon>
        <taxon>Mycobacteriales</taxon>
        <taxon>Corynebacteriaceae</taxon>
        <taxon>Corynebacterium</taxon>
    </lineage>
</organism>
<dbReference type="CDD" id="cd06261">
    <property type="entry name" value="TM_PBP2"/>
    <property type="match status" value="1"/>
</dbReference>
<evidence type="ECO:0000256" key="2">
    <source>
        <dbReference type="ARBA" id="ARBA00022448"/>
    </source>
</evidence>
<reference evidence="8 9" key="4">
    <citation type="journal article" date="2020" name="PLoS ONE">
        <title>Taxonomic classification of strain PO100/5 shows a broader geographic distribution and genetic markers of the recently described Corynebacterium silvaticum.</title>
        <authorList>
            <person name="Viana M.V.C."/>
            <person name="Profeta R."/>
            <person name="da Silva A.L."/>
            <person name="Hurtado R."/>
            <person name="Cerqueira J.C."/>
            <person name="Ribeiro B.F.S."/>
            <person name="Almeida M.O."/>
            <person name="Morais-Rodrigues F."/>
            <person name="Soares S.C."/>
            <person name="Oliveira M."/>
            <person name="Tavares L."/>
            <person name="Figueiredo H."/>
            <person name="Wattam A.R."/>
            <person name="Barh D."/>
            <person name="Ghosh P."/>
            <person name="Silva A."/>
            <person name="Azevedo V."/>
        </authorList>
    </citation>
    <scope>NUCLEOTIDE SEQUENCE [LARGE SCALE GENOMIC DNA]</scope>
    <source>
        <strain evidence="8 9">PO100/5</strain>
    </source>
</reference>
<feature type="transmembrane region" description="Helical" evidence="7">
    <location>
        <begin position="12"/>
        <end position="31"/>
    </location>
</feature>
<accession>A0A7Y4LFJ2</accession>
<dbReference type="RefSeq" id="WP_087454372.1">
    <property type="nucleotide sequence ID" value="NZ_CP021417.2"/>
</dbReference>
<evidence type="ECO:0000256" key="6">
    <source>
        <dbReference type="ARBA" id="ARBA00023136"/>
    </source>
</evidence>
<dbReference type="Gene3D" id="1.10.3720.10">
    <property type="entry name" value="MetI-like"/>
    <property type="match status" value="1"/>
</dbReference>
<dbReference type="InterPro" id="IPR000515">
    <property type="entry name" value="MetI-like"/>
</dbReference>